<feature type="region of interest" description="Disordered" evidence="1">
    <location>
        <begin position="298"/>
        <end position="318"/>
    </location>
</feature>
<dbReference type="Gene3D" id="4.10.60.10">
    <property type="entry name" value="Zinc finger, CCHC-type"/>
    <property type="match status" value="1"/>
</dbReference>
<evidence type="ECO:0000256" key="1">
    <source>
        <dbReference type="SAM" id="MobiDB-lite"/>
    </source>
</evidence>
<protein>
    <submittedName>
        <fullName evidence="2">Retrovirus-related Pol polyprotein from transposon TNT 1-94</fullName>
    </submittedName>
</protein>
<dbReference type="PROSITE" id="PS00141">
    <property type="entry name" value="ASP_PROTEASE"/>
    <property type="match status" value="1"/>
</dbReference>
<dbReference type="InterPro" id="IPR036875">
    <property type="entry name" value="Znf_CCHC_sf"/>
</dbReference>
<sequence length="1986" mass="215761">MAAPGAAAAVPDDDDLDGPANGNPFAAASPAGSPMNMSQMQVVLNQLVQTTQTSLGAPAFPTSPDTIVRGRQLYAMLSVLIKGRGFLVVKGVADSNGYEALRRLIEMYVLDLERVYAEYESTSQQALQESLKTALLLRCIPNNIKNQVHASLPEDASYDAVRDTIFRIERQNFKWGGVAYFNTGSVDTSAPMEIDAVRKGKDKDKKGKGRGDSKGPKGAKNGSNPKGPGKGKGDKGKDGKGKSSKDGKGKGKGSKSQDKSHIECFNCGRRGHYAAECWRSKGQAKVNQVVNPVPSEAAASSATTAGPSASQAGASASQSATTAVRRIEVDLSTLDSGFCSSFGGIRMISQAMSKPKLDQVLVEPYPTEAMSKAKLDEVLVEPYPTEAMSKPKLDKVLVEPYPTEAAIMPGQVLLEPYPSDFMSLVHATLPAMCVPEPPLRSFSRATEPLSFDMSYSDEDDRWTIDHNDCLQGSLSVVSFASDCQVCAIHQGVEIVLDSGADHSCLPASFRTTGEAAPPLQATFRDAQGNVIAPTSVRTAKLDLGPVTINETWLIGPVTTPLLSLGKLYRQGFQVGHVNNQLKLYRDNDPDASVPVYLKHNSLCVQGNIRVIGTSEVSVPSTGEPEPRDADSSSPPQSDFHINALTLKLYGPWLSLKEAFVQVDTGLIANRCYSLAHIDCTLAFPSQPVAFRTTLHNSERGWALYALNEELAKLDDFEVAFPGARLYETITIGSTYRLDIRQLFPEHENQPLVPMPVERAESDDDPEPDDAMDVQVNIEAGGVGGDDEAADDAGAAADDAQAERPIVVNGVELNHECTLSTIRTAAQSLGLGKSGGKATVLQRIKDYLARHDLLWANMPADVHLPREQAPVREPSQDEVRRHSLSHIPFQPWCSACVQHRARSDRHQRHPVANRDHPTICFDFAYTGRPSAPEQKLTCLVASCSFTGANQAWPVPAKGGNLQLRYMTAELTRWIAALGHSEVTLRSDPEPVCLSLQRLIQAQRLRLGLRTHLEQTEPDDHAANSAEPAVETLRQLSNTLLSELEASADVKVSRAPQHPLILFRGDAASSEPAGSAEASEAHRVPTRAAEPGGDAPRTKRLRLDAVQFDGVDMYHNHEESNFDFEDGVLESFDYAAEDDFAEDTLPESNIPECLMFPWSEQEPVLSPEELSKVDAVAMRFEVDRLSRIPALEQVPHMLPDHKRLTTRFVTTWRCKSIEGQTYWLRRARLVARDFAFLCPNRTDLFSPASSALQSKIVPAVFIDNYHKGWQLVSLDVTDAYLNCPQGEDTCTSVTINGERMFFKLLRLLPGQREGSQRWFYQFTDALKGGSHVELMTEVTSLFRYPSDAGGGGGLVHVDDLLGTGPAAVIKSMTSHLEQNYKVTVNVIAVPGQEVHFLKKRHYLLSSTELLIEVSPKHLEKLKALCSHPKHRKSPMSAGHLPTEKDHDPLLSADQAFKYRSAVGVLLYLQSDLPHAMHAIRHLSGFMSAPTVGAWAILRHLVGYLSATEGYCACLTASGIGAGVQVQMPNVNVIEAFSDADWAGCRSTRRSVSSSIVLCNGNFLHGSSKTQKSIALSSAESEFGAAVGAAIDGTLVSSMIRFISPHETSVPQLMIDNSAARAILQRAGVGRVRHLDVKLLWTQDRVAQGQLVVHPTPTRSNVADIGTKLLSVSRTEYLLGLLNFRDASSGYDRVGEAQLDVDRNVHAIRNVCKDLSKIAKADATANTARILSVILVAMQATGALGEPDESHDSDEQSYLDGILEWFLECFVQVNALYAAYPATCVALLQCIFLLACFCCGMYCCRKPYSGHQSSVQVHVGDGVTIDVRTSDRFSVPLRDPASTGPKAPGTPAFPLHFSSDDDEFKGDVQPYMQQNRARQDAIAAKYGAKSKAMSSPASRDARHASEARGSDDPPPGREAGVAEMPVPPTPKAPRVRAKARPESVWIAPTGGKRFHKTGCGKLHAATTVNEVTREQAVHLGYTSCGVCKP</sequence>
<organism evidence="2 3">
    <name type="scientific">Symbiodinium microadriaticum</name>
    <name type="common">Dinoflagellate</name>
    <name type="synonym">Zooxanthella microadriatica</name>
    <dbReference type="NCBI Taxonomy" id="2951"/>
    <lineage>
        <taxon>Eukaryota</taxon>
        <taxon>Sar</taxon>
        <taxon>Alveolata</taxon>
        <taxon>Dinophyceae</taxon>
        <taxon>Suessiales</taxon>
        <taxon>Symbiodiniaceae</taxon>
        <taxon>Symbiodinium</taxon>
    </lineage>
</organism>
<dbReference type="OrthoDB" id="422512at2759"/>
<reference evidence="2 3" key="1">
    <citation type="submission" date="2016-02" db="EMBL/GenBank/DDBJ databases">
        <title>Genome analysis of coral dinoflagellate symbionts highlights evolutionary adaptations to a symbiotic lifestyle.</title>
        <authorList>
            <person name="Aranda M."/>
            <person name="Li Y."/>
            <person name="Liew Y.J."/>
            <person name="Baumgarten S."/>
            <person name="Simakov O."/>
            <person name="Wilson M."/>
            <person name="Piel J."/>
            <person name="Ashoor H."/>
            <person name="Bougouffa S."/>
            <person name="Bajic V.B."/>
            <person name="Ryu T."/>
            <person name="Ravasi T."/>
            <person name="Bayer T."/>
            <person name="Micklem G."/>
            <person name="Kim H."/>
            <person name="Bhak J."/>
            <person name="Lajeunesse T.C."/>
            <person name="Voolstra C.R."/>
        </authorList>
    </citation>
    <scope>NUCLEOTIDE SEQUENCE [LARGE SCALE GENOMIC DNA]</scope>
    <source>
        <strain evidence="2 3">CCMP2467</strain>
    </source>
</reference>
<feature type="region of interest" description="Disordered" evidence="1">
    <location>
        <begin position="1066"/>
        <end position="1094"/>
    </location>
</feature>
<dbReference type="GO" id="GO:0008270">
    <property type="term" value="F:zinc ion binding"/>
    <property type="evidence" value="ECO:0007669"/>
    <property type="project" value="InterPro"/>
</dbReference>
<proteinExistence type="predicted"/>
<dbReference type="GO" id="GO:0006508">
    <property type="term" value="P:proteolysis"/>
    <property type="evidence" value="ECO:0007669"/>
    <property type="project" value="InterPro"/>
</dbReference>
<dbReference type="CDD" id="cd09272">
    <property type="entry name" value="RNase_HI_RT_Ty1"/>
    <property type="match status" value="1"/>
</dbReference>
<dbReference type="InterPro" id="IPR001878">
    <property type="entry name" value="Znf_CCHC"/>
</dbReference>
<dbReference type="Pfam" id="PF00098">
    <property type="entry name" value="zf-CCHC"/>
    <property type="match status" value="1"/>
</dbReference>
<feature type="region of interest" description="Disordered" evidence="1">
    <location>
        <begin position="780"/>
        <end position="799"/>
    </location>
</feature>
<dbReference type="InterPro" id="IPR001969">
    <property type="entry name" value="Aspartic_peptidase_AS"/>
</dbReference>
<dbReference type="InterPro" id="IPR003034">
    <property type="entry name" value="SAP_dom"/>
</dbReference>
<feature type="region of interest" description="Disordered" evidence="1">
    <location>
        <begin position="1831"/>
        <end position="1853"/>
    </location>
</feature>
<dbReference type="SUPFAM" id="SSF57756">
    <property type="entry name" value="Retrovirus zinc finger-like domains"/>
    <property type="match status" value="1"/>
</dbReference>
<gene>
    <name evidence="2" type="ORF">AK812_SmicGene44149</name>
</gene>
<feature type="region of interest" description="Disordered" evidence="1">
    <location>
        <begin position="1881"/>
        <end position="1938"/>
    </location>
</feature>
<keyword evidence="3" id="KW-1185">Reference proteome</keyword>
<dbReference type="EMBL" id="LSRX01002184">
    <property type="protein sequence ID" value="OLP75978.1"/>
    <property type="molecule type" value="Genomic_DNA"/>
</dbReference>
<evidence type="ECO:0000313" key="2">
    <source>
        <dbReference type="EMBL" id="OLP75978.1"/>
    </source>
</evidence>
<name>A0A1Q9BZ69_SYMMI</name>
<dbReference type="PANTHER" id="PTHR11439:SF467">
    <property type="entry name" value="INTEGRASE CATALYTIC DOMAIN-CONTAINING PROTEIN"/>
    <property type="match status" value="1"/>
</dbReference>
<feature type="region of interest" description="Disordered" evidence="1">
    <location>
        <begin position="192"/>
        <end position="259"/>
    </location>
</feature>
<dbReference type="PROSITE" id="PS50800">
    <property type="entry name" value="SAP"/>
    <property type="match status" value="1"/>
</dbReference>
<feature type="compositionally biased region" description="Basic and acidic residues" evidence="1">
    <location>
        <begin position="1896"/>
        <end position="1912"/>
    </location>
</feature>
<feature type="compositionally biased region" description="Low complexity" evidence="1">
    <location>
        <begin position="1"/>
        <end position="10"/>
    </location>
</feature>
<dbReference type="PANTHER" id="PTHR11439">
    <property type="entry name" value="GAG-POL-RELATED RETROTRANSPOSON"/>
    <property type="match status" value="1"/>
</dbReference>
<feature type="compositionally biased region" description="Low complexity" evidence="1">
    <location>
        <begin position="1066"/>
        <end position="1076"/>
    </location>
</feature>
<feature type="compositionally biased region" description="Basic and acidic residues" evidence="1">
    <location>
        <begin position="231"/>
        <end position="259"/>
    </location>
</feature>
<comment type="caution">
    <text evidence="2">The sequence shown here is derived from an EMBL/GenBank/DDBJ whole genome shotgun (WGS) entry which is preliminary data.</text>
</comment>
<feature type="region of interest" description="Disordered" evidence="1">
    <location>
        <begin position="615"/>
        <end position="636"/>
    </location>
</feature>
<dbReference type="GO" id="GO:0003676">
    <property type="term" value="F:nucleic acid binding"/>
    <property type="evidence" value="ECO:0007669"/>
    <property type="project" value="InterPro"/>
</dbReference>
<accession>A0A1Q9BZ69</accession>
<feature type="compositionally biased region" description="Basic and acidic residues" evidence="1">
    <location>
        <begin position="195"/>
        <end position="215"/>
    </location>
</feature>
<dbReference type="Proteomes" id="UP000186817">
    <property type="component" value="Unassembled WGS sequence"/>
</dbReference>
<dbReference type="GO" id="GO:0004190">
    <property type="term" value="F:aspartic-type endopeptidase activity"/>
    <property type="evidence" value="ECO:0007669"/>
    <property type="project" value="InterPro"/>
</dbReference>
<dbReference type="PROSITE" id="PS50158">
    <property type="entry name" value="ZF_CCHC"/>
    <property type="match status" value="1"/>
</dbReference>
<feature type="region of interest" description="Disordered" evidence="1">
    <location>
        <begin position="1"/>
        <end position="31"/>
    </location>
</feature>
<evidence type="ECO:0000313" key="3">
    <source>
        <dbReference type="Proteomes" id="UP000186817"/>
    </source>
</evidence>
<feature type="compositionally biased region" description="Low complexity" evidence="1">
    <location>
        <begin position="216"/>
        <end position="227"/>
    </location>
</feature>
<dbReference type="SMART" id="SM00343">
    <property type="entry name" value="ZnF_C2HC"/>
    <property type="match status" value="1"/>
</dbReference>